<evidence type="ECO:0000259" key="5">
    <source>
        <dbReference type="PROSITE" id="PS01124"/>
    </source>
</evidence>
<dbReference type="PROSITE" id="PS01124">
    <property type="entry name" value="HTH_ARAC_FAMILY_2"/>
    <property type="match status" value="1"/>
</dbReference>
<dbReference type="Gene3D" id="1.10.10.60">
    <property type="entry name" value="Homeodomain-like"/>
    <property type="match status" value="2"/>
</dbReference>
<evidence type="ECO:0000256" key="2">
    <source>
        <dbReference type="ARBA" id="ARBA00023125"/>
    </source>
</evidence>
<dbReference type="PRINTS" id="PR00032">
    <property type="entry name" value="HTHARAC"/>
</dbReference>
<dbReference type="SMART" id="SM00342">
    <property type="entry name" value="HTH_ARAC"/>
    <property type="match status" value="1"/>
</dbReference>
<dbReference type="RefSeq" id="WP_008768056.1">
    <property type="nucleotide sequence ID" value="NZ_JGDB01000034.1"/>
</dbReference>
<evidence type="ECO:0000313" key="7">
    <source>
        <dbReference type="EMBL" id="EXY91693.1"/>
    </source>
</evidence>
<evidence type="ECO:0000313" key="8">
    <source>
        <dbReference type="Proteomes" id="UP000020773"/>
    </source>
</evidence>
<dbReference type="InterPro" id="IPR018060">
    <property type="entry name" value="HTH_AraC"/>
</dbReference>
<evidence type="ECO:0000259" key="6">
    <source>
        <dbReference type="PROSITE" id="PS50110"/>
    </source>
</evidence>
<comment type="caution">
    <text evidence="7">The sequence shown here is derived from an EMBL/GenBank/DDBJ whole genome shotgun (WGS) entry which is preliminary data.</text>
</comment>
<feature type="domain" description="Response regulatory" evidence="6">
    <location>
        <begin position="88"/>
        <end position="200"/>
    </location>
</feature>
<dbReference type="SUPFAM" id="SSF46689">
    <property type="entry name" value="Homeodomain-like"/>
    <property type="match status" value="1"/>
</dbReference>
<dbReference type="Gene3D" id="3.40.50.2300">
    <property type="match status" value="1"/>
</dbReference>
<keyword evidence="1" id="KW-0805">Transcription regulation</keyword>
<accession>A0A015W0H4</accession>
<name>A0A015W0H4_BACFG</name>
<keyword evidence="2" id="KW-0238">DNA-binding</keyword>
<dbReference type="InterPro" id="IPR001789">
    <property type="entry name" value="Sig_transdc_resp-reg_receiver"/>
</dbReference>
<protein>
    <submittedName>
        <fullName evidence="7">Response regulator</fullName>
    </submittedName>
</protein>
<reference evidence="7 8" key="1">
    <citation type="submission" date="2014-02" db="EMBL/GenBank/DDBJ databases">
        <authorList>
            <person name="Sears C."/>
            <person name="Carroll K."/>
            <person name="Sack B.R."/>
            <person name="Qadri F."/>
            <person name="Myers L.L."/>
            <person name="Chung G.-T."/>
            <person name="Escheverria P."/>
            <person name="Fraser C.M."/>
            <person name="Sadzewicz L."/>
            <person name="Shefchek K.A."/>
            <person name="Tallon L."/>
            <person name="Das S.P."/>
            <person name="Daugherty S."/>
            <person name="Mongodin E.F."/>
        </authorList>
    </citation>
    <scope>NUCLEOTIDE SEQUENCE [LARGE SCALE GENOMIC DNA]</scope>
    <source>
        <strain evidence="8">3998T(B)3</strain>
    </source>
</reference>
<dbReference type="InterPro" id="IPR020449">
    <property type="entry name" value="Tscrpt_reg_AraC-type_HTH"/>
</dbReference>
<proteinExistence type="predicted"/>
<dbReference type="Pfam" id="PF12833">
    <property type="entry name" value="HTH_18"/>
    <property type="match status" value="1"/>
</dbReference>
<evidence type="ECO:0000256" key="3">
    <source>
        <dbReference type="ARBA" id="ARBA00023163"/>
    </source>
</evidence>
<sequence length="338" mass="38450">MSWLFIRKLICLHKGKIKFAYKEEQKLVLILIFPIVIRQSERVSEFSGILSVPELSTGNSELLSVTGMLPAVKTSEQKRPDKKKEKHSLVLVERNKDLCNYLVQILMKEYKIVSVCDVEAAFETVCEQCPDAVLASSVLTRISGEELAVRIKSDDRVAHIPVILLVKPGEDDRYIQRNADLYVWMPFAISSLKTEIAALIANREMIRKRYIRLALGGEASDPIDKEVESSEGDQEFIRQVRSLIEERMTDSGFKIGELSDCMNMSRSSFYNKIKEITGHAPADYVRNVRLNRALVLLMSRKYTVAEVADMTGFSDPKYFGIVFKKYYGGSPTKYINNL</sequence>
<dbReference type="GO" id="GO:0003700">
    <property type="term" value="F:DNA-binding transcription factor activity"/>
    <property type="evidence" value="ECO:0007669"/>
    <property type="project" value="InterPro"/>
</dbReference>
<dbReference type="AlphaFoldDB" id="A0A015W0H4"/>
<organism evidence="7 8">
    <name type="scientific">Bacteroides fragilis str. 3998T(B)3</name>
    <dbReference type="NCBI Taxonomy" id="1339316"/>
    <lineage>
        <taxon>Bacteria</taxon>
        <taxon>Pseudomonadati</taxon>
        <taxon>Bacteroidota</taxon>
        <taxon>Bacteroidia</taxon>
        <taxon>Bacteroidales</taxon>
        <taxon>Bacteroidaceae</taxon>
        <taxon>Bacteroides</taxon>
    </lineage>
</organism>
<dbReference type="SUPFAM" id="SSF52172">
    <property type="entry name" value="CheY-like"/>
    <property type="match status" value="1"/>
</dbReference>
<dbReference type="InterPro" id="IPR011006">
    <property type="entry name" value="CheY-like_superfamily"/>
</dbReference>
<evidence type="ECO:0000256" key="4">
    <source>
        <dbReference type="PROSITE-ProRule" id="PRU00169"/>
    </source>
</evidence>
<keyword evidence="3" id="KW-0804">Transcription</keyword>
<dbReference type="Proteomes" id="UP000020773">
    <property type="component" value="Unassembled WGS sequence"/>
</dbReference>
<dbReference type="PROSITE" id="PS50110">
    <property type="entry name" value="RESPONSE_REGULATORY"/>
    <property type="match status" value="1"/>
</dbReference>
<dbReference type="PATRIC" id="fig|1339316.3.peg.1554"/>
<dbReference type="GO" id="GO:0000160">
    <property type="term" value="P:phosphorelay signal transduction system"/>
    <property type="evidence" value="ECO:0007669"/>
    <property type="project" value="InterPro"/>
</dbReference>
<feature type="domain" description="HTH araC/xylS-type" evidence="5">
    <location>
        <begin position="238"/>
        <end position="337"/>
    </location>
</feature>
<dbReference type="PANTHER" id="PTHR43280:SF2">
    <property type="entry name" value="HTH-TYPE TRANSCRIPTIONAL REGULATOR EXSA"/>
    <property type="match status" value="1"/>
</dbReference>
<dbReference type="EMBL" id="JGDB01000034">
    <property type="protein sequence ID" value="EXY91693.1"/>
    <property type="molecule type" value="Genomic_DNA"/>
</dbReference>
<dbReference type="InterPro" id="IPR018062">
    <property type="entry name" value="HTH_AraC-typ_CS"/>
</dbReference>
<gene>
    <name evidence="7" type="ORF">M125_1603</name>
</gene>
<dbReference type="PANTHER" id="PTHR43280">
    <property type="entry name" value="ARAC-FAMILY TRANSCRIPTIONAL REGULATOR"/>
    <property type="match status" value="1"/>
</dbReference>
<dbReference type="GO" id="GO:0043565">
    <property type="term" value="F:sequence-specific DNA binding"/>
    <property type="evidence" value="ECO:0007669"/>
    <property type="project" value="InterPro"/>
</dbReference>
<comment type="caution">
    <text evidence="4">Lacks conserved residue(s) required for the propagation of feature annotation.</text>
</comment>
<dbReference type="PROSITE" id="PS00041">
    <property type="entry name" value="HTH_ARAC_FAMILY_1"/>
    <property type="match status" value="1"/>
</dbReference>
<dbReference type="InterPro" id="IPR009057">
    <property type="entry name" value="Homeodomain-like_sf"/>
</dbReference>
<evidence type="ECO:0000256" key="1">
    <source>
        <dbReference type="ARBA" id="ARBA00023015"/>
    </source>
</evidence>